<dbReference type="Pfam" id="PF00413">
    <property type="entry name" value="Peptidase_M10"/>
    <property type="match status" value="1"/>
</dbReference>
<dbReference type="PANTHER" id="PTHR10201:SF291">
    <property type="entry name" value="MATRIX METALLOPROTEINASE 1, ISOFORM C-RELATED"/>
    <property type="match status" value="1"/>
</dbReference>
<feature type="binding site" evidence="9">
    <location>
        <position position="166"/>
    </location>
    <ligand>
        <name>Zn(2+)</name>
        <dbReference type="ChEBI" id="CHEBI:29105"/>
        <label>1</label>
    </ligand>
</feature>
<keyword evidence="2" id="KW-0645">Protease</keyword>
<feature type="active site" evidence="8">
    <location>
        <position position="200"/>
    </location>
</feature>
<dbReference type="PANTHER" id="PTHR10201">
    <property type="entry name" value="MATRIX METALLOPROTEINASE"/>
    <property type="match status" value="1"/>
</dbReference>
<dbReference type="EMBL" id="OV121141">
    <property type="protein sequence ID" value="CAH0548861.1"/>
    <property type="molecule type" value="Genomic_DNA"/>
</dbReference>
<dbReference type="InterPro" id="IPR033739">
    <property type="entry name" value="M10A_MMP"/>
</dbReference>
<feature type="binding site" evidence="9">
    <location>
        <position position="183"/>
    </location>
    <ligand>
        <name>Ca(2+)</name>
        <dbReference type="ChEBI" id="CHEBI:29108"/>
        <label>3</label>
    </ligand>
</feature>
<dbReference type="GO" id="GO:0004222">
    <property type="term" value="F:metalloendopeptidase activity"/>
    <property type="evidence" value="ECO:0007669"/>
    <property type="project" value="InterPro"/>
</dbReference>
<dbReference type="GO" id="GO:0006508">
    <property type="term" value="P:proteolysis"/>
    <property type="evidence" value="ECO:0007669"/>
    <property type="project" value="UniProtKB-KW"/>
</dbReference>
<feature type="signal peptide" evidence="10">
    <location>
        <begin position="1"/>
        <end position="20"/>
    </location>
</feature>
<proteinExistence type="inferred from homology"/>
<keyword evidence="13" id="KW-1185">Reference proteome</keyword>
<evidence type="ECO:0000256" key="5">
    <source>
        <dbReference type="ARBA" id="ARBA00022801"/>
    </source>
</evidence>
<keyword evidence="5" id="KW-0378">Hydrolase</keyword>
<evidence type="ECO:0000313" key="12">
    <source>
        <dbReference type="EMBL" id="CAH0548861.1"/>
    </source>
</evidence>
<feature type="binding site" evidence="9">
    <location>
        <position position="183"/>
    </location>
    <ligand>
        <name>Ca(2+)</name>
        <dbReference type="ChEBI" id="CHEBI:29108"/>
        <label>1</label>
    </ligand>
</feature>
<dbReference type="GO" id="GO:0008270">
    <property type="term" value="F:zinc ion binding"/>
    <property type="evidence" value="ECO:0007669"/>
    <property type="project" value="InterPro"/>
</dbReference>
<evidence type="ECO:0000259" key="11">
    <source>
        <dbReference type="SMART" id="SM00235"/>
    </source>
</evidence>
<dbReference type="InterPro" id="IPR001818">
    <property type="entry name" value="Pept_M10_metallopeptidase"/>
</dbReference>
<feature type="binding site" evidence="9">
    <location>
        <position position="199"/>
    </location>
    <ligand>
        <name>Zn(2+)</name>
        <dbReference type="ChEBI" id="CHEBI:29105"/>
        <label>2</label>
        <note>catalytic</note>
    </ligand>
</feature>
<dbReference type="GO" id="GO:0005615">
    <property type="term" value="C:extracellular space"/>
    <property type="evidence" value="ECO:0007669"/>
    <property type="project" value="TreeGrafter"/>
</dbReference>
<dbReference type="InterPro" id="IPR021190">
    <property type="entry name" value="Pept_M10A"/>
</dbReference>
<dbReference type="AlphaFoldDB" id="A0A9P0ASW3"/>
<gene>
    <name evidence="12" type="ORF">MELIAE_LOCUS2228</name>
</gene>
<keyword evidence="6 9" id="KW-0862">Zinc</keyword>
<feature type="binding site" evidence="9">
    <location>
        <position position="181"/>
    </location>
    <ligand>
        <name>Ca(2+)</name>
        <dbReference type="ChEBI" id="CHEBI:29108"/>
        <label>1</label>
    </ligand>
</feature>
<sequence length="277" mass="32650">MNSEIFVSLAILLFVNFILSAPIGYMEYGYLDDTLSEIRNENYTEALKSPQRFYITEVEDEETLAMDFSLPSVEDQNANEEGRYVYLYQPIWTKRDLTYTISQYSYHLDKNLVERDIQRAFAEWSKYTDFTFTNSESQNADIDIKFERKDHDDGNPFDGPDGVLAHAAVIEDGMGWIHFDDEEEWSFNDEDEFFETALHEIGHILGLDHTNEERSVMRPTTDISFSELQSYDIQAIQELYGLNENFHEYSDDNFDEYSDENFDEYLDENILLKEYFS</sequence>
<feature type="domain" description="Peptidase metallopeptidase" evidence="11">
    <location>
        <begin position="88"/>
        <end position="242"/>
    </location>
</feature>
<comment type="cofactor">
    <cofactor evidence="9">
        <name>Zn(2+)</name>
        <dbReference type="ChEBI" id="CHEBI:29105"/>
    </cofactor>
    <text evidence="9">Binds 2 Zn(2+) ions per subunit.</text>
</comment>
<keyword evidence="7" id="KW-0482">Metalloprotease</keyword>
<dbReference type="GO" id="GO:0030198">
    <property type="term" value="P:extracellular matrix organization"/>
    <property type="evidence" value="ECO:0007669"/>
    <property type="project" value="TreeGrafter"/>
</dbReference>
<dbReference type="GO" id="GO:0030574">
    <property type="term" value="P:collagen catabolic process"/>
    <property type="evidence" value="ECO:0007669"/>
    <property type="project" value="TreeGrafter"/>
</dbReference>
<dbReference type="InterPro" id="IPR006026">
    <property type="entry name" value="Peptidase_Metallo"/>
</dbReference>
<dbReference type="SUPFAM" id="SSF55486">
    <property type="entry name" value="Metalloproteases ('zincins'), catalytic domain"/>
    <property type="match status" value="1"/>
</dbReference>
<organism evidence="12 13">
    <name type="scientific">Brassicogethes aeneus</name>
    <name type="common">Rape pollen beetle</name>
    <name type="synonym">Meligethes aeneus</name>
    <dbReference type="NCBI Taxonomy" id="1431903"/>
    <lineage>
        <taxon>Eukaryota</taxon>
        <taxon>Metazoa</taxon>
        <taxon>Ecdysozoa</taxon>
        <taxon>Arthropoda</taxon>
        <taxon>Hexapoda</taxon>
        <taxon>Insecta</taxon>
        <taxon>Pterygota</taxon>
        <taxon>Neoptera</taxon>
        <taxon>Endopterygota</taxon>
        <taxon>Coleoptera</taxon>
        <taxon>Polyphaga</taxon>
        <taxon>Cucujiformia</taxon>
        <taxon>Nitidulidae</taxon>
        <taxon>Meligethinae</taxon>
        <taxon>Brassicogethes</taxon>
    </lineage>
</organism>
<keyword evidence="9" id="KW-0106">Calcium</keyword>
<dbReference type="CDD" id="cd04278">
    <property type="entry name" value="ZnMc_MMP"/>
    <property type="match status" value="1"/>
</dbReference>
<feature type="binding site" evidence="9">
    <location>
        <position position="159"/>
    </location>
    <ligand>
        <name>Ca(2+)</name>
        <dbReference type="ChEBI" id="CHEBI:29108"/>
        <label>3</label>
    </ligand>
</feature>
<feature type="binding site" evidence="9">
    <location>
        <position position="203"/>
    </location>
    <ligand>
        <name>Zn(2+)</name>
        <dbReference type="ChEBI" id="CHEBI:29105"/>
        <label>2</label>
        <note>catalytic</note>
    </ligand>
</feature>
<feature type="binding site" evidence="9">
    <location>
        <position position="141"/>
    </location>
    <ligand>
        <name>Ca(2+)</name>
        <dbReference type="ChEBI" id="CHEBI:29108"/>
        <label>2</label>
    </ligand>
</feature>
<feature type="binding site" evidence="9">
    <location>
        <position position="180"/>
    </location>
    <ligand>
        <name>Ca(2+)</name>
        <dbReference type="ChEBI" id="CHEBI:29108"/>
        <label>3</label>
    </ligand>
</feature>
<feature type="binding site" evidence="9">
    <location>
        <position position="158"/>
    </location>
    <ligand>
        <name>Ca(2+)</name>
        <dbReference type="ChEBI" id="CHEBI:29108"/>
        <label>3</label>
    </ligand>
</feature>
<evidence type="ECO:0000256" key="6">
    <source>
        <dbReference type="ARBA" id="ARBA00022833"/>
    </source>
</evidence>
<comment type="cofactor">
    <cofactor evidence="9">
        <name>Ca(2+)</name>
        <dbReference type="ChEBI" id="CHEBI:29108"/>
    </cofactor>
    <text evidence="9">Can bind about 5 Ca(2+) ions per subunit.</text>
</comment>
<feature type="binding site" evidence="9">
    <location>
        <position position="151"/>
    </location>
    <ligand>
        <name>Zn(2+)</name>
        <dbReference type="ChEBI" id="CHEBI:29105"/>
        <label>1</label>
    </ligand>
</feature>
<name>A0A9P0ASW3_BRAAE</name>
<feature type="chain" id="PRO_5040208073" description="Peptidase metallopeptidase domain-containing protein" evidence="10">
    <location>
        <begin position="21"/>
        <end position="277"/>
    </location>
</feature>
<evidence type="ECO:0000256" key="7">
    <source>
        <dbReference type="ARBA" id="ARBA00023049"/>
    </source>
</evidence>
<keyword evidence="4 10" id="KW-0732">Signal</keyword>
<evidence type="ECO:0000256" key="8">
    <source>
        <dbReference type="PIRSR" id="PIRSR621190-1"/>
    </source>
</evidence>
<dbReference type="PRINTS" id="PR00138">
    <property type="entry name" value="MATRIXIN"/>
</dbReference>
<evidence type="ECO:0000256" key="9">
    <source>
        <dbReference type="PIRSR" id="PIRSR621190-2"/>
    </source>
</evidence>
<feature type="binding site" evidence="9">
    <location>
        <position position="178"/>
    </location>
    <ligand>
        <name>Zn(2+)</name>
        <dbReference type="ChEBI" id="CHEBI:29105"/>
        <label>1</label>
    </ligand>
</feature>
<feature type="binding site" evidence="9">
    <location>
        <position position="153"/>
    </location>
    <ligand>
        <name>Zn(2+)</name>
        <dbReference type="ChEBI" id="CHEBI:29105"/>
        <label>1</label>
    </ligand>
</feature>
<dbReference type="Proteomes" id="UP001154078">
    <property type="component" value="Chromosome 10"/>
</dbReference>
<evidence type="ECO:0000313" key="13">
    <source>
        <dbReference type="Proteomes" id="UP001154078"/>
    </source>
</evidence>
<evidence type="ECO:0000256" key="10">
    <source>
        <dbReference type="SAM" id="SignalP"/>
    </source>
</evidence>
<evidence type="ECO:0000256" key="2">
    <source>
        <dbReference type="ARBA" id="ARBA00022670"/>
    </source>
</evidence>
<keyword evidence="3 9" id="KW-0479">Metal-binding</keyword>
<accession>A0A9P0ASW3</accession>
<reference evidence="12" key="1">
    <citation type="submission" date="2021-12" db="EMBL/GenBank/DDBJ databases">
        <authorList>
            <person name="King R."/>
        </authorList>
    </citation>
    <scope>NUCLEOTIDE SEQUENCE</scope>
</reference>
<dbReference type="Gene3D" id="3.40.390.10">
    <property type="entry name" value="Collagenase (Catalytic Domain)"/>
    <property type="match status" value="1"/>
</dbReference>
<evidence type="ECO:0000256" key="1">
    <source>
        <dbReference type="ARBA" id="ARBA00010370"/>
    </source>
</evidence>
<feature type="binding site" evidence="9">
    <location>
        <position position="209"/>
    </location>
    <ligand>
        <name>Zn(2+)</name>
        <dbReference type="ChEBI" id="CHEBI:29105"/>
        <label>2</label>
        <note>catalytic</note>
    </ligand>
</feature>
<comment type="similarity">
    <text evidence="1">Belongs to the peptidase M10A family.</text>
</comment>
<feature type="binding site" evidence="9">
    <location>
        <position position="217"/>
    </location>
    <ligand>
        <name>Zn(2+)</name>
        <dbReference type="ChEBI" id="CHEBI:29105"/>
        <label>2</label>
        <note>catalytic</note>
    </ligand>
</feature>
<dbReference type="OrthoDB" id="10030048at2759"/>
<evidence type="ECO:0000256" key="4">
    <source>
        <dbReference type="ARBA" id="ARBA00022729"/>
    </source>
</evidence>
<evidence type="ECO:0000256" key="3">
    <source>
        <dbReference type="ARBA" id="ARBA00022723"/>
    </source>
</evidence>
<dbReference type="SMART" id="SM00235">
    <property type="entry name" value="ZnMc"/>
    <property type="match status" value="1"/>
</dbReference>
<dbReference type="InterPro" id="IPR024079">
    <property type="entry name" value="MetalloPept_cat_dom_sf"/>
</dbReference>
<dbReference type="GO" id="GO:0031012">
    <property type="term" value="C:extracellular matrix"/>
    <property type="evidence" value="ECO:0007669"/>
    <property type="project" value="InterPro"/>
</dbReference>
<protein>
    <recommendedName>
        <fullName evidence="11">Peptidase metallopeptidase domain-containing protein</fullName>
    </recommendedName>
</protein>